<evidence type="ECO:0000313" key="2">
    <source>
        <dbReference type="EMBL" id="MBA5761325.1"/>
    </source>
</evidence>
<evidence type="ECO:0000256" key="1">
    <source>
        <dbReference type="SAM" id="Phobius"/>
    </source>
</evidence>
<evidence type="ECO:0000313" key="3">
    <source>
        <dbReference type="Proteomes" id="UP000571701"/>
    </source>
</evidence>
<proteinExistence type="predicted"/>
<keyword evidence="1" id="KW-1133">Transmembrane helix</keyword>
<keyword evidence="1" id="KW-0472">Membrane</keyword>
<organism evidence="2 3">
    <name type="scientific">Vibrio marinisediminis</name>
    <dbReference type="NCBI Taxonomy" id="2758441"/>
    <lineage>
        <taxon>Bacteria</taxon>
        <taxon>Pseudomonadati</taxon>
        <taxon>Pseudomonadota</taxon>
        <taxon>Gammaproteobacteria</taxon>
        <taxon>Vibrionales</taxon>
        <taxon>Vibrionaceae</taxon>
        <taxon>Vibrio</taxon>
    </lineage>
</organism>
<feature type="transmembrane region" description="Helical" evidence="1">
    <location>
        <begin position="7"/>
        <end position="30"/>
    </location>
</feature>
<name>A0A7W2FNF2_9VIBR</name>
<gene>
    <name evidence="2" type="ORF">H2O73_03125</name>
</gene>
<comment type="caution">
    <text evidence="2">The sequence shown here is derived from an EMBL/GenBank/DDBJ whole genome shotgun (WGS) entry which is preliminary data.</text>
</comment>
<dbReference type="EMBL" id="JACFYF010000001">
    <property type="protein sequence ID" value="MBA5761325.1"/>
    <property type="molecule type" value="Genomic_DNA"/>
</dbReference>
<accession>A0A7W2FNF2</accession>
<sequence length="178" mass="20376">MKRYWPPAWLLVLIGLVLNILAILMSSVVLEDLGSKMTTLNERKQDNLYSIQLAWNRVETLERKKEFTLLYLQQNNVQDERLKALDVEIGQQLADWVAAPIPELVAENIAQITGLIESAQQTLRKQIDDFYLNNLTINEQLVGLNETIAWYRNISLFLQVFGLALILARDLEGIPVAK</sequence>
<keyword evidence="1" id="KW-0812">Transmembrane</keyword>
<reference evidence="2 3" key="1">
    <citation type="submission" date="2020-07" db="EMBL/GenBank/DDBJ databases">
        <title>Vibrio marinisediminis sp. nov., isolated from marine sediment.</title>
        <authorList>
            <person name="Ji X."/>
        </authorList>
    </citation>
    <scope>NUCLEOTIDE SEQUENCE [LARGE SCALE GENOMIC DNA]</scope>
    <source>
        <strain evidence="2 3">404</strain>
    </source>
</reference>
<keyword evidence="3" id="KW-1185">Reference proteome</keyword>
<dbReference type="AlphaFoldDB" id="A0A7W2FNF2"/>
<dbReference type="Proteomes" id="UP000571701">
    <property type="component" value="Unassembled WGS sequence"/>
</dbReference>
<protein>
    <submittedName>
        <fullName evidence="2">DNA mismatch repair protein</fullName>
    </submittedName>
</protein>